<organism evidence="2 3">
    <name type="scientific">Sneathiella marina</name>
    <dbReference type="NCBI Taxonomy" id="2950108"/>
    <lineage>
        <taxon>Bacteria</taxon>
        <taxon>Pseudomonadati</taxon>
        <taxon>Pseudomonadota</taxon>
        <taxon>Alphaproteobacteria</taxon>
        <taxon>Sneathiellales</taxon>
        <taxon>Sneathiellaceae</taxon>
        <taxon>Sneathiella</taxon>
    </lineage>
</organism>
<proteinExistence type="predicted"/>
<evidence type="ECO:0000259" key="1">
    <source>
        <dbReference type="Pfam" id="PF01832"/>
    </source>
</evidence>
<dbReference type="PANTHER" id="PTHR40572">
    <property type="entry name" value="PROTEIN BAX"/>
    <property type="match status" value="1"/>
</dbReference>
<dbReference type="InterPro" id="IPR002901">
    <property type="entry name" value="MGlyc_endo_b_GlcNAc-like_dom"/>
</dbReference>
<dbReference type="PANTHER" id="PTHR40572:SF1">
    <property type="entry name" value="PROTEIN BAX"/>
    <property type="match status" value="1"/>
</dbReference>
<dbReference type="InterPro" id="IPR053195">
    <property type="entry name" value="Bax-like"/>
</dbReference>
<reference evidence="2" key="1">
    <citation type="submission" date="2022-06" db="EMBL/GenBank/DDBJ databases">
        <title>Sneathiella actinostolidae sp. nov., isolated from a sea anemonein the Western Pacific Ocean.</title>
        <authorList>
            <person name="Wei M.J."/>
        </authorList>
    </citation>
    <scope>NUCLEOTIDE SEQUENCE</scope>
    <source>
        <strain evidence="2">PHK-P5</strain>
    </source>
</reference>
<dbReference type="RefSeq" id="WP_251934184.1">
    <property type="nucleotide sequence ID" value="NZ_CP098747.1"/>
</dbReference>
<dbReference type="Pfam" id="PF01832">
    <property type="entry name" value="Glucosaminidase"/>
    <property type="match status" value="1"/>
</dbReference>
<sequence>MQLIKAGFKSNKLMTLVGLMLAIAYVLPELTDSTYDMRNASYGQSRLLAAKGIPLPIRKPGNLPYVEQPIQVDIGSLEAEWSNADFDLGHIRYGQAVPRLFVDQIPVDILDIQDVEKRKQVFISVVLPLILNNNEKTLSQRDRLMSLISARKSGQTLLAADENWLQNLATRYREDPYQLDSLLLKVDAIPVSMALAQAVEESGWGTSRFAREGNALFGQRVWGQGKGIVPAQRAEGETYEVRAFDTLSESISSYSHNLNVHPSYEMFRTERARRSGEPDNPLNGYKLTETLTTYSERGQDYINALQNLIQANRFDQLENAQLVRERLAGNRL</sequence>
<dbReference type="Gene3D" id="1.10.530.10">
    <property type="match status" value="1"/>
</dbReference>
<dbReference type="EMBL" id="CP098747">
    <property type="protein sequence ID" value="USG61197.1"/>
    <property type="molecule type" value="Genomic_DNA"/>
</dbReference>
<keyword evidence="3" id="KW-1185">Reference proteome</keyword>
<protein>
    <submittedName>
        <fullName evidence="2">Glucosaminidase domain-containing protein</fullName>
    </submittedName>
</protein>
<feature type="domain" description="Mannosyl-glycoprotein endo-beta-N-acetylglucosamidase-like" evidence="1">
    <location>
        <begin position="188"/>
        <end position="311"/>
    </location>
</feature>
<evidence type="ECO:0000313" key="2">
    <source>
        <dbReference type="EMBL" id="USG61197.1"/>
    </source>
</evidence>
<dbReference type="Proteomes" id="UP001056291">
    <property type="component" value="Chromosome"/>
</dbReference>
<gene>
    <name evidence="2" type="ORF">NBZ79_18735</name>
</gene>
<evidence type="ECO:0000313" key="3">
    <source>
        <dbReference type="Proteomes" id="UP001056291"/>
    </source>
</evidence>
<accession>A0ABY4W1Y6</accession>
<name>A0ABY4W1Y6_9PROT</name>